<reference evidence="2 3" key="1">
    <citation type="submission" date="2019-04" db="EMBL/GenBank/DDBJ databases">
        <authorList>
            <person name="Jiang L."/>
        </authorList>
    </citation>
    <scope>NUCLEOTIDE SEQUENCE [LARGE SCALE GENOMIC DNA]</scope>
    <source>
        <strain evidence="2 3">YIM 131861</strain>
    </source>
</reference>
<keyword evidence="1" id="KW-1133">Transmembrane helix</keyword>
<dbReference type="Proteomes" id="UP000307380">
    <property type="component" value="Unassembled WGS sequence"/>
</dbReference>
<comment type="caution">
    <text evidence="2">The sequence shown here is derived from an EMBL/GenBank/DDBJ whole genome shotgun (WGS) entry which is preliminary data.</text>
</comment>
<proteinExistence type="predicted"/>
<dbReference type="AlphaFoldDB" id="A0A4S4FYB5"/>
<keyword evidence="1" id="KW-0812">Transmembrane</keyword>
<sequence>MDYYIDGEPDSRFQPDPPRRSRDLLLWAGIALVLLIAGAAIGWAPAVTEQVRAWTSPADSATRKLADAAGMTSTGQRLFLGADPSIEPASTFDKACADADSGTGAESGGHSGGGGAQTLGCFVPSSGIIHIRDLGALGPSGADLETVTAAHEMLHVAWERTGRAERERLTALLEAEAAKRADDPSFTGMLAPYGDISALARDDELHSLVGTETAGLSPELEEHYAHYFLDRAALVDLSATPTR</sequence>
<feature type="transmembrane region" description="Helical" evidence="1">
    <location>
        <begin position="24"/>
        <end position="44"/>
    </location>
</feature>
<gene>
    <name evidence="2" type="ORF">E6C70_06085</name>
</gene>
<protein>
    <submittedName>
        <fullName evidence="2">Uncharacterized protein</fullName>
    </submittedName>
</protein>
<evidence type="ECO:0000313" key="2">
    <source>
        <dbReference type="EMBL" id="THG35604.1"/>
    </source>
</evidence>
<keyword evidence="1" id="KW-0472">Membrane</keyword>
<keyword evidence="3" id="KW-1185">Reference proteome</keyword>
<dbReference type="OrthoDB" id="9787474at2"/>
<organism evidence="2 3">
    <name type="scientific">Orlajensenia flava</name>
    <dbReference type="NCBI Taxonomy" id="2565934"/>
    <lineage>
        <taxon>Bacteria</taxon>
        <taxon>Bacillati</taxon>
        <taxon>Actinomycetota</taxon>
        <taxon>Actinomycetes</taxon>
        <taxon>Micrococcales</taxon>
        <taxon>Microbacteriaceae</taxon>
        <taxon>Orlajensenia</taxon>
    </lineage>
</organism>
<accession>A0A4S4FYB5</accession>
<dbReference type="RefSeq" id="WP_136423192.1">
    <property type="nucleotide sequence ID" value="NZ_SSSN01000003.1"/>
</dbReference>
<evidence type="ECO:0000256" key="1">
    <source>
        <dbReference type="SAM" id="Phobius"/>
    </source>
</evidence>
<name>A0A4S4FYB5_9MICO</name>
<dbReference type="EMBL" id="SSSN01000003">
    <property type="protein sequence ID" value="THG35604.1"/>
    <property type="molecule type" value="Genomic_DNA"/>
</dbReference>
<evidence type="ECO:0000313" key="3">
    <source>
        <dbReference type="Proteomes" id="UP000307380"/>
    </source>
</evidence>